<accession>A0A0G0JVD3</accession>
<dbReference type="STRING" id="1619036.US58_C0012G0063"/>
<evidence type="ECO:0000256" key="1">
    <source>
        <dbReference type="ARBA" id="ARBA00006738"/>
    </source>
</evidence>
<evidence type="ECO:0000313" key="3">
    <source>
        <dbReference type="EMBL" id="KKQ40854.1"/>
    </source>
</evidence>
<dbReference type="Proteomes" id="UP000034333">
    <property type="component" value="Unassembled WGS sequence"/>
</dbReference>
<dbReference type="PANTHER" id="PTHR34039">
    <property type="entry name" value="UPF0102 PROTEIN YRAN"/>
    <property type="match status" value="1"/>
</dbReference>
<gene>
    <name evidence="3" type="ORF">US58_C0012G0063</name>
</gene>
<comment type="similarity">
    <text evidence="1 2">Belongs to the UPF0102 family.</text>
</comment>
<dbReference type="InterPro" id="IPR011335">
    <property type="entry name" value="Restrct_endonuc-II-like"/>
</dbReference>
<organism evidence="3 4">
    <name type="scientific">Candidatus Magasanikbacteria bacterium GW2011_GWA2_37_8</name>
    <dbReference type="NCBI Taxonomy" id="1619036"/>
    <lineage>
        <taxon>Bacteria</taxon>
        <taxon>Candidatus Magasanikiibacteriota</taxon>
    </lineage>
</organism>
<name>A0A0G0JVD3_9BACT</name>
<proteinExistence type="inferred from homology"/>
<dbReference type="InterPro" id="IPR003509">
    <property type="entry name" value="UPF0102_YraN-like"/>
</dbReference>
<comment type="caution">
    <text evidence="3">The sequence shown here is derived from an EMBL/GenBank/DDBJ whole genome shotgun (WGS) entry which is preliminary data.</text>
</comment>
<dbReference type="GO" id="GO:0003676">
    <property type="term" value="F:nucleic acid binding"/>
    <property type="evidence" value="ECO:0007669"/>
    <property type="project" value="InterPro"/>
</dbReference>
<dbReference type="InterPro" id="IPR011856">
    <property type="entry name" value="tRNA_endonuc-like_dom_sf"/>
</dbReference>
<dbReference type="AlphaFoldDB" id="A0A0G0JVD3"/>
<dbReference type="EMBL" id="LBTN01000012">
    <property type="protein sequence ID" value="KKQ40854.1"/>
    <property type="molecule type" value="Genomic_DNA"/>
</dbReference>
<evidence type="ECO:0000313" key="4">
    <source>
        <dbReference type="Proteomes" id="UP000034333"/>
    </source>
</evidence>
<evidence type="ECO:0000256" key="2">
    <source>
        <dbReference type="HAMAP-Rule" id="MF_00048"/>
    </source>
</evidence>
<dbReference type="SUPFAM" id="SSF52980">
    <property type="entry name" value="Restriction endonuclease-like"/>
    <property type="match status" value="1"/>
</dbReference>
<dbReference type="Pfam" id="PF02021">
    <property type="entry name" value="UPF0102"/>
    <property type="match status" value="1"/>
</dbReference>
<protein>
    <recommendedName>
        <fullName evidence="2">UPF0102 protein US58_C0012G0063</fullName>
    </recommendedName>
</protein>
<dbReference type="Gene3D" id="3.40.1350.10">
    <property type="match status" value="1"/>
</dbReference>
<dbReference type="PANTHER" id="PTHR34039:SF1">
    <property type="entry name" value="UPF0102 PROTEIN YRAN"/>
    <property type="match status" value="1"/>
</dbReference>
<dbReference type="HAMAP" id="MF_00048">
    <property type="entry name" value="UPF0102"/>
    <property type="match status" value="1"/>
</dbReference>
<sequence length="123" mass="14438">MTRRNKNLGDWGEIKACGFLERHGFVVLDRNYYTPTGEIDIVARLGDDFYFIEVKTRRAGYLASDLSITELKKMKFVRVVKRYCYKRNIPDDVGIIFAGLIVAVDRIKKSVKFRMFVMRDIKF</sequence>
<reference evidence="3 4" key="1">
    <citation type="journal article" date="2015" name="Nature">
        <title>rRNA introns, odd ribosomes, and small enigmatic genomes across a large radiation of phyla.</title>
        <authorList>
            <person name="Brown C.T."/>
            <person name="Hug L.A."/>
            <person name="Thomas B.C."/>
            <person name="Sharon I."/>
            <person name="Castelle C.J."/>
            <person name="Singh A."/>
            <person name="Wilkins M.J."/>
            <person name="Williams K.H."/>
            <person name="Banfield J.F."/>
        </authorList>
    </citation>
    <scope>NUCLEOTIDE SEQUENCE [LARGE SCALE GENOMIC DNA]</scope>
</reference>